<proteinExistence type="predicted"/>
<reference evidence="3" key="1">
    <citation type="journal article" date="2014" name="Int. J. Syst. Evol. Microbiol.">
        <title>Complete genome sequence of Corynebacterium casei LMG S-19264T (=DSM 44701T), isolated from a smear-ripened cheese.</title>
        <authorList>
            <consortium name="US DOE Joint Genome Institute (JGI-PGF)"/>
            <person name="Walter F."/>
            <person name="Albersmeier A."/>
            <person name="Kalinowski J."/>
            <person name="Ruckert C."/>
        </authorList>
    </citation>
    <scope>NUCLEOTIDE SEQUENCE</scope>
    <source>
        <strain evidence="3">CGMCC 1.12408</strain>
    </source>
</reference>
<organism evidence="3 4">
    <name type="scientific">Ornithinibacillus halotolerans</name>
    <dbReference type="NCBI Taxonomy" id="1274357"/>
    <lineage>
        <taxon>Bacteria</taxon>
        <taxon>Bacillati</taxon>
        <taxon>Bacillota</taxon>
        <taxon>Bacilli</taxon>
        <taxon>Bacillales</taxon>
        <taxon>Bacillaceae</taxon>
        <taxon>Ornithinibacillus</taxon>
    </lineage>
</organism>
<dbReference type="EMBL" id="BMEY01000006">
    <property type="protein sequence ID" value="GGA72857.1"/>
    <property type="molecule type" value="Genomic_DNA"/>
</dbReference>
<evidence type="ECO:0000259" key="2">
    <source>
        <dbReference type="Pfam" id="PF03328"/>
    </source>
</evidence>
<feature type="domain" description="HpcH/HpaI aldolase/citrate lyase" evidence="2">
    <location>
        <begin position="9"/>
        <end position="153"/>
    </location>
</feature>
<accession>A0A916RWN5</accession>
<evidence type="ECO:0000256" key="1">
    <source>
        <dbReference type="ARBA" id="ARBA00022723"/>
    </source>
</evidence>
<dbReference type="InterPro" id="IPR015813">
    <property type="entry name" value="Pyrv/PenolPyrv_kinase-like_dom"/>
</dbReference>
<gene>
    <name evidence="3" type="ORF">GCM10008025_15800</name>
</gene>
<dbReference type="InterPro" id="IPR005000">
    <property type="entry name" value="Aldolase/citrate-lyase_domain"/>
</dbReference>
<reference evidence="3" key="2">
    <citation type="submission" date="2020-09" db="EMBL/GenBank/DDBJ databases">
        <authorList>
            <person name="Sun Q."/>
            <person name="Zhou Y."/>
        </authorList>
    </citation>
    <scope>NUCLEOTIDE SEQUENCE</scope>
    <source>
        <strain evidence="3">CGMCC 1.12408</strain>
    </source>
</reference>
<keyword evidence="4" id="KW-1185">Reference proteome</keyword>
<dbReference type="Pfam" id="PF03328">
    <property type="entry name" value="HpcH_HpaI"/>
    <property type="match status" value="1"/>
</dbReference>
<protein>
    <recommendedName>
        <fullName evidence="2">HpcH/HpaI aldolase/citrate lyase domain-containing protein</fullName>
    </recommendedName>
</protein>
<evidence type="ECO:0000313" key="4">
    <source>
        <dbReference type="Proteomes" id="UP000613512"/>
    </source>
</evidence>
<evidence type="ECO:0000313" key="3">
    <source>
        <dbReference type="EMBL" id="GGA72857.1"/>
    </source>
</evidence>
<keyword evidence="1" id="KW-0479">Metal-binding</keyword>
<dbReference type="AlphaFoldDB" id="A0A916RWN5"/>
<dbReference type="RefSeq" id="WP_188384125.1">
    <property type="nucleotide sequence ID" value="NZ_BMEY01000006.1"/>
</dbReference>
<dbReference type="SUPFAM" id="SSF51621">
    <property type="entry name" value="Phosphoenolpyruvate/pyruvate domain"/>
    <property type="match status" value="1"/>
</dbReference>
<dbReference type="Gene3D" id="3.20.20.60">
    <property type="entry name" value="Phosphoenolpyruvate-binding domains"/>
    <property type="match status" value="2"/>
</dbReference>
<dbReference type="GO" id="GO:0003824">
    <property type="term" value="F:catalytic activity"/>
    <property type="evidence" value="ECO:0007669"/>
    <property type="project" value="InterPro"/>
</dbReference>
<comment type="caution">
    <text evidence="3">The sequence shown here is derived from an EMBL/GenBank/DDBJ whole genome shotgun (WGS) entry which is preliminary data.</text>
</comment>
<name>A0A916RWN5_9BACI</name>
<dbReference type="InterPro" id="IPR040442">
    <property type="entry name" value="Pyrv_kinase-like_dom_sf"/>
</dbReference>
<sequence>MPLKLMCITNNERIARIYESNGVDWIFVDLEVNGKRERQQHVSSVISDHHIDDVKVLSSVLTKAKLLVRINPINEFSKEEIDAVIINGADIIMLPYFKEVKEVEEFLNYVDGRIETCLLLETSEAVDNIDSILSVPGINYIHIGLNDLHLSYKMNFMFELLADGTVEKLCLKIREKNIPYGFGGVAQLGHGALPAEHIIAEHYRLQSSMVILSRTFCNVENMTNLDEINNIFSTGIKNLRQFEKSLTTKPQAYFIRNKETIIEKVSEIISNI</sequence>
<dbReference type="Proteomes" id="UP000613512">
    <property type="component" value="Unassembled WGS sequence"/>
</dbReference>
<dbReference type="GO" id="GO:0046872">
    <property type="term" value="F:metal ion binding"/>
    <property type="evidence" value="ECO:0007669"/>
    <property type="project" value="UniProtKB-KW"/>
</dbReference>